<dbReference type="EMBL" id="JBHSAF010000014">
    <property type="protein sequence ID" value="MFC3914021.1"/>
    <property type="molecule type" value="Genomic_DNA"/>
</dbReference>
<accession>A0ABV8CPK0</accession>
<keyword evidence="2" id="KW-1185">Reference proteome</keyword>
<name>A0ABV8CPK0_9GAMM</name>
<gene>
    <name evidence="1" type="ORF">ACFOSS_11150</name>
</gene>
<comment type="caution">
    <text evidence="1">The sequence shown here is derived from an EMBL/GenBank/DDBJ whole genome shotgun (WGS) entry which is preliminary data.</text>
</comment>
<evidence type="ECO:0000313" key="2">
    <source>
        <dbReference type="Proteomes" id="UP001595692"/>
    </source>
</evidence>
<protein>
    <submittedName>
        <fullName evidence="1">Uncharacterized protein</fullName>
    </submittedName>
</protein>
<evidence type="ECO:0000313" key="1">
    <source>
        <dbReference type="EMBL" id="MFC3914021.1"/>
    </source>
</evidence>
<sequence length="97" mass="10706">MEMRGIQLSNPTLGGILPNDVVAAPESTPRAIESTKQQTANRSDIIQLDDGAAEEAERLSYDQPEGRQGKAIYAYQSISTQPRREALQQMLKVDLYA</sequence>
<dbReference type="RefSeq" id="WP_377152457.1">
    <property type="nucleotide sequence ID" value="NZ_JBHSAF010000014.1"/>
</dbReference>
<proteinExistence type="predicted"/>
<dbReference type="Proteomes" id="UP001595692">
    <property type="component" value="Unassembled WGS sequence"/>
</dbReference>
<organism evidence="1 2">
    <name type="scientific">Pseudaeromonas sharmana</name>
    <dbReference type="NCBI Taxonomy" id="328412"/>
    <lineage>
        <taxon>Bacteria</taxon>
        <taxon>Pseudomonadati</taxon>
        <taxon>Pseudomonadota</taxon>
        <taxon>Gammaproteobacteria</taxon>
        <taxon>Aeromonadales</taxon>
        <taxon>Aeromonadaceae</taxon>
        <taxon>Pseudaeromonas</taxon>
    </lineage>
</organism>
<reference evidence="2" key="1">
    <citation type="journal article" date="2019" name="Int. J. Syst. Evol. Microbiol.">
        <title>The Global Catalogue of Microorganisms (GCM) 10K type strain sequencing project: providing services to taxonomists for standard genome sequencing and annotation.</title>
        <authorList>
            <consortium name="The Broad Institute Genomics Platform"/>
            <consortium name="The Broad Institute Genome Sequencing Center for Infectious Disease"/>
            <person name="Wu L."/>
            <person name="Ma J."/>
        </authorList>
    </citation>
    <scope>NUCLEOTIDE SEQUENCE [LARGE SCALE GENOMIC DNA]</scope>
    <source>
        <strain evidence="2">CCUG 54939</strain>
    </source>
</reference>